<protein>
    <submittedName>
        <fullName evidence="2">Pretoxin HINT domain-containing protein</fullName>
    </submittedName>
</protein>
<feature type="compositionally biased region" description="Acidic residues" evidence="1">
    <location>
        <begin position="63"/>
        <end position="83"/>
    </location>
</feature>
<dbReference type="Gene3D" id="3.10.450.200">
    <property type="match status" value="1"/>
</dbReference>
<dbReference type="SUPFAM" id="SSF51294">
    <property type="entry name" value="Hedgehog/intein (Hint) domain"/>
    <property type="match status" value="1"/>
</dbReference>
<feature type="compositionally biased region" description="Acidic residues" evidence="1">
    <location>
        <begin position="117"/>
        <end position="126"/>
    </location>
</feature>
<evidence type="ECO:0000256" key="1">
    <source>
        <dbReference type="SAM" id="MobiDB-lite"/>
    </source>
</evidence>
<feature type="region of interest" description="Disordered" evidence="1">
    <location>
        <begin position="141"/>
        <end position="161"/>
    </location>
</feature>
<gene>
    <name evidence="2" type="ORF">FHX37_2844</name>
</gene>
<reference evidence="2 3" key="1">
    <citation type="submission" date="2019-06" db="EMBL/GenBank/DDBJ databases">
        <title>Sequencing the genomes of 1000 actinobacteria strains.</title>
        <authorList>
            <person name="Klenk H.-P."/>
        </authorList>
    </citation>
    <scope>NUCLEOTIDE SEQUENCE [LARGE SCALE GENOMIC DNA]</scope>
    <source>
        <strain evidence="2 3">DSM 45015</strain>
    </source>
</reference>
<dbReference type="AlphaFoldDB" id="A0A543NM17"/>
<dbReference type="GO" id="GO:0004540">
    <property type="term" value="F:RNA nuclease activity"/>
    <property type="evidence" value="ECO:0007669"/>
    <property type="project" value="InterPro"/>
</dbReference>
<dbReference type="Pfam" id="PF07591">
    <property type="entry name" value="PT-HINT"/>
    <property type="match status" value="1"/>
</dbReference>
<proteinExistence type="predicted"/>
<evidence type="ECO:0000313" key="3">
    <source>
        <dbReference type="Proteomes" id="UP000317422"/>
    </source>
</evidence>
<dbReference type="EMBL" id="VFQC01000001">
    <property type="protein sequence ID" value="TQN32859.1"/>
    <property type="molecule type" value="Genomic_DNA"/>
</dbReference>
<dbReference type="Proteomes" id="UP000317422">
    <property type="component" value="Unassembled WGS sequence"/>
</dbReference>
<dbReference type="InterPro" id="IPR036844">
    <property type="entry name" value="Hint_dom_sf"/>
</dbReference>
<accession>A0A543NM17</accession>
<dbReference type="InterPro" id="IPR037178">
    <property type="entry name" value="ColicinD_C_sf"/>
</dbReference>
<keyword evidence="3" id="KW-1185">Reference proteome</keyword>
<evidence type="ECO:0000313" key="2">
    <source>
        <dbReference type="EMBL" id="TQN32859.1"/>
    </source>
</evidence>
<feature type="region of interest" description="Disordered" evidence="1">
    <location>
        <begin position="57"/>
        <end position="128"/>
    </location>
</feature>
<organism evidence="2 3">
    <name type="scientific">Haloactinospora alba</name>
    <dbReference type="NCBI Taxonomy" id="405555"/>
    <lineage>
        <taxon>Bacteria</taxon>
        <taxon>Bacillati</taxon>
        <taxon>Actinomycetota</taxon>
        <taxon>Actinomycetes</taxon>
        <taxon>Streptosporangiales</taxon>
        <taxon>Nocardiopsidaceae</taxon>
        <taxon>Haloactinospora</taxon>
    </lineage>
</organism>
<name>A0A543NM17_9ACTN</name>
<dbReference type="Gene3D" id="2.170.16.10">
    <property type="entry name" value="Hedgehog/Intein (Hint) domain"/>
    <property type="match status" value="1"/>
</dbReference>
<feature type="compositionally biased region" description="Acidic residues" evidence="1">
    <location>
        <begin position="94"/>
        <end position="108"/>
    </location>
</feature>
<comment type="caution">
    <text evidence="2">The sequence shown here is derived from an EMBL/GenBank/DDBJ whole genome shotgun (WGS) entry which is preliminary data.</text>
</comment>
<sequence>MWRAESGASLVEYAALVALASALVVALISAGLTTRVGAAVEEGLCLLYGEDGCAVEAGGNDSDGSDSGEGDSGEDQDSQDGDPNEGSGGSGGNDSEEGSGGDAGEDSGGDGSGEGQDSGDGDDSSEGEQVAYDPELTQEFEDAQEEVSEAEDEYESAKEDMEDLLTEDLPQLLGELIGIEDARKCFMEGDIEGCLWTLASAIPWSKAGKFVSKIPAIVKLGKKWNKLRKKKDTREDALEDKNDKLDEAQEACQVGDGGGGRNSFVAGTPVLLADGSRVAIEDVEAGDEVVAAAPGQRTTGARTVRATITGTGSKDLVSVAVFTPGGVQRVTATGGHRFWQAGAGAWSPAAELEPGDRLRGPDGRSHAVAFTRGYTQHQTVHNLTVTGLHTYYVGAGNGPSLLVHNDNGAPEGCNVPPQLNTSGKQFGKKIGKHAQDYGLDPSSSKDREWIKNHIEDISKNPEEVRKGNWNPEGGGASDNIFFRKGNDVVVTKNDGTFVTVLKDGTNNGWFKDASQYK</sequence>
<dbReference type="CDD" id="cd00081">
    <property type="entry name" value="Hint"/>
    <property type="match status" value="1"/>
</dbReference>